<comment type="pathway">
    <text evidence="1">Cofactor biosynthesis; ubiquinone biosynthesis.</text>
</comment>
<dbReference type="PANTHER" id="PTHR21427:SF19">
    <property type="entry name" value="UBIQUINONE BIOSYNTHESIS PROTEIN COQ9, MITOCHONDRIAL"/>
    <property type="match status" value="1"/>
</dbReference>
<keyword evidence="9" id="KW-1185">Reference proteome</keyword>
<evidence type="ECO:0000256" key="4">
    <source>
        <dbReference type="ARBA" id="ARBA00022946"/>
    </source>
</evidence>
<evidence type="ECO:0000259" key="7">
    <source>
        <dbReference type="Pfam" id="PF08511"/>
    </source>
</evidence>
<reference evidence="8 9" key="1">
    <citation type="submission" date="2019-12" db="EMBL/GenBank/DDBJ databases">
        <title>Genomic-based taxomic classification of the family Erythrobacteraceae.</title>
        <authorList>
            <person name="Xu L."/>
        </authorList>
    </citation>
    <scope>NUCLEOTIDE SEQUENCE [LARGE SCALE GENOMIC DNA]</scope>
    <source>
        <strain evidence="8 9">MCCC 1A09962</strain>
    </source>
</reference>
<dbReference type="InterPro" id="IPR013718">
    <property type="entry name" value="COQ9_C"/>
</dbReference>
<dbReference type="EMBL" id="WTYW01000001">
    <property type="protein sequence ID" value="MXO84476.1"/>
    <property type="molecule type" value="Genomic_DNA"/>
</dbReference>
<dbReference type="NCBIfam" id="TIGR02396">
    <property type="entry name" value="diverge_rpsU"/>
    <property type="match status" value="1"/>
</dbReference>
<dbReference type="OrthoDB" id="7201143at2"/>
<evidence type="ECO:0000313" key="8">
    <source>
        <dbReference type="EMBL" id="MXO84476.1"/>
    </source>
</evidence>
<dbReference type="InterPro" id="IPR012762">
    <property type="entry name" value="Ubiq_biosynth_COQ9"/>
</dbReference>
<evidence type="ECO:0000313" key="9">
    <source>
        <dbReference type="Proteomes" id="UP000433104"/>
    </source>
</evidence>
<evidence type="ECO:0000256" key="1">
    <source>
        <dbReference type="ARBA" id="ARBA00004749"/>
    </source>
</evidence>
<comment type="caution">
    <text evidence="8">The sequence shown here is derived from an EMBL/GenBank/DDBJ whole genome shotgun (WGS) entry which is preliminary data.</text>
</comment>
<comment type="function">
    <text evidence="6">Membrane-associated protein that warps the membrane surface to access and bind aromatic isoprenes with high specificity, including ubiquinone (CoQ) isoprene intermediates and presents them directly to COQ7, therefore facilitating the COQ7-mediated hydroxylase step. Participates in the biosynthesis of coenzyme Q, also named ubiquinone, an essential lipid-soluble electron transporter for aerobic cellular respiration.</text>
</comment>
<evidence type="ECO:0000256" key="5">
    <source>
        <dbReference type="ARBA" id="ARBA00023121"/>
    </source>
</evidence>
<gene>
    <name evidence="8" type="ORF">GRI38_00290</name>
</gene>
<dbReference type="Gene3D" id="1.10.357.10">
    <property type="entry name" value="Tetracycline Repressor, domain 2"/>
    <property type="match status" value="1"/>
</dbReference>
<dbReference type="AlphaFoldDB" id="A0A844ZBA6"/>
<feature type="domain" description="COQ9 C-terminal" evidence="7">
    <location>
        <begin position="137"/>
        <end position="208"/>
    </location>
</feature>
<comment type="similarity">
    <text evidence="2">Belongs to the COQ9 family.</text>
</comment>
<evidence type="ECO:0000256" key="6">
    <source>
        <dbReference type="ARBA" id="ARBA00058104"/>
    </source>
</evidence>
<accession>A0A844ZBA6</accession>
<keyword evidence="4" id="KW-0809">Transit peptide</keyword>
<evidence type="ECO:0000256" key="2">
    <source>
        <dbReference type="ARBA" id="ARBA00010766"/>
    </source>
</evidence>
<dbReference type="Pfam" id="PF08511">
    <property type="entry name" value="COQ9"/>
    <property type="match status" value="1"/>
</dbReference>
<dbReference type="Proteomes" id="UP000433104">
    <property type="component" value="Unassembled WGS sequence"/>
</dbReference>
<keyword evidence="5" id="KW-0446">Lipid-binding</keyword>
<name>A0A844ZBA6_9SPHN</name>
<evidence type="ECO:0000256" key="3">
    <source>
        <dbReference type="ARBA" id="ARBA00022688"/>
    </source>
</evidence>
<sequence>MTDTLTEAATLPAETGEAIPIADQTLDELRLTLAPAIADSAVFDGWGGEALIMAAEMEGADPDVARLAFPGGAMDMIGAWIERIDRDMARELPQAKLAELKIRERIRTLVQYRLDAVDGQEEALRSALAIMAMPQNAPRALRTGWHSADVMWRLAGDTATDYNHYTKRAILASIYGATLAVFVNDETMDKSETRAFLDRRIDGVMRFEKAKAKFLGGRADRDRFSVTRCLGRLRYPET</sequence>
<dbReference type="PANTHER" id="PTHR21427">
    <property type="entry name" value="UBIQUINONE BIOSYNTHESIS PROTEIN COQ9, MITOCHONDRIAL"/>
    <property type="match status" value="1"/>
</dbReference>
<keyword evidence="3" id="KW-0831">Ubiquinone biosynthesis</keyword>
<dbReference type="GO" id="GO:0006744">
    <property type="term" value="P:ubiquinone biosynthetic process"/>
    <property type="evidence" value="ECO:0007669"/>
    <property type="project" value="UniProtKB-KW"/>
</dbReference>
<protein>
    <submittedName>
        <fullName evidence="8">COQ9 family protein</fullName>
    </submittedName>
</protein>
<proteinExistence type="inferred from homology"/>
<dbReference type="GO" id="GO:0008289">
    <property type="term" value="F:lipid binding"/>
    <property type="evidence" value="ECO:0007669"/>
    <property type="project" value="UniProtKB-KW"/>
</dbReference>
<organism evidence="8 9">
    <name type="scientific">Parapontixanthobacter aurantiacus</name>
    <dbReference type="NCBI Taxonomy" id="1463599"/>
    <lineage>
        <taxon>Bacteria</taxon>
        <taxon>Pseudomonadati</taxon>
        <taxon>Pseudomonadota</taxon>
        <taxon>Alphaproteobacteria</taxon>
        <taxon>Sphingomonadales</taxon>
        <taxon>Erythrobacteraceae</taxon>
        <taxon>Parapontixanthobacter</taxon>
    </lineage>
</organism>
<dbReference type="RefSeq" id="WP_160681048.1">
    <property type="nucleotide sequence ID" value="NZ_WTYW01000001.1"/>
</dbReference>